<reference evidence="3" key="1">
    <citation type="journal article" date="2020" name="Science">
        <title>Unexpected conservation and global transmission of agrobacterial virulence plasmids.</title>
        <authorList>
            <person name="Weisberg A.J."/>
            <person name="Davis E.W. 2nd"/>
            <person name="Tabima J."/>
            <person name="Belcher M.S."/>
            <person name="Miller M."/>
            <person name="Kuo C.H."/>
            <person name="Loper J.E."/>
            <person name="Grunwald N.J."/>
            <person name="Putnam M.L."/>
            <person name="Chang J.H."/>
        </authorList>
    </citation>
    <scope>NUCLEOTIDE SEQUENCE</scope>
    <source>
        <strain evidence="3">17-1853-1a</strain>
    </source>
</reference>
<evidence type="ECO:0000313" key="4">
    <source>
        <dbReference type="Proteomes" id="UP000702952"/>
    </source>
</evidence>
<dbReference type="InterPro" id="IPR027417">
    <property type="entry name" value="P-loop_NTPase"/>
</dbReference>
<dbReference type="SUPFAM" id="SSF52540">
    <property type="entry name" value="P-loop containing nucleoside triphosphate hydrolases"/>
    <property type="match status" value="1"/>
</dbReference>
<feature type="domain" description="KAP NTPase" evidence="2">
    <location>
        <begin position="20"/>
        <end position="312"/>
    </location>
</feature>
<dbReference type="AlphaFoldDB" id="A0AA44F7X3"/>
<protein>
    <recommendedName>
        <fullName evidence="2">KAP NTPase domain-containing protein</fullName>
    </recommendedName>
</protein>
<evidence type="ECO:0000313" key="3">
    <source>
        <dbReference type="EMBL" id="NTC30712.1"/>
    </source>
</evidence>
<sequence length="505" mass="58279">MDSETQPWDNDLLNRRIDAEYLYQLIKTRSKRNAKSGSTVINVDAQWGQGKTYFIENMYLDVLSRGHPAITINAWKYDFVDDPYTYVMAELNSYFTKVIRTTSEPDTIKEKARIAIKAVQNNAGKLLWTGIKGAAKRASRIVVGEGVEEMVEIIDQYAPQAVASEAKAALTDAEKHIVQVTDEIITSYIKKRLDDFSETKESLEQFRNNLEKLIDLLGTDFGMQMPMFVFVDELDRCRPTYAIQMLERIKHLFDIPNLAFIVATDTTSLSHSIKAVYGEEFDSKQYLGRFFGRTYRLAKASRHNIIKNIISSTKFDIDKWSFPPTNLKLKSICEFIDMTSQYFGMSIRQTEQSMNLLFDITFANYERPPLELCYLYTLICEFISQGSLNGNDWRSLHIKIREFGSQWRLNSNQEETNYVSLISKIHEYSNLGSRQALEQAATEVRSNGGLFSTYLYERIRGEYESKSKTQGSRLDLAHYYEYINIAKNAYIDESIEEAKKTSDNR</sequence>
<dbReference type="Pfam" id="PF07693">
    <property type="entry name" value="KAP_NTPase"/>
    <property type="match status" value="1"/>
</dbReference>
<dbReference type="Proteomes" id="UP000702952">
    <property type="component" value="Unassembled WGS sequence"/>
</dbReference>
<keyword evidence="1" id="KW-0175">Coiled coil</keyword>
<comment type="caution">
    <text evidence="3">The sequence shown here is derived from an EMBL/GenBank/DDBJ whole genome shotgun (WGS) entry which is preliminary data.</text>
</comment>
<dbReference type="EMBL" id="JAAMAY010000030">
    <property type="protein sequence ID" value="NTC30712.1"/>
    <property type="molecule type" value="Genomic_DNA"/>
</dbReference>
<evidence type="ECO:0000259" key="2">
    <source>
        <dbReference type="Pfam" id="PF07693"/>
    </source>
</evidence>
<organism evidence="3 4">
    <name type="scientific">Agrobacterium tumefaciens</name>
    <dbReference type="NCBI Taxonomy" id="358"/>
    <lineage>
        <taxon>Bacteria</taxon>
        <taxon>Pseudomonadati</taxon>
        <taxon>Pseudomonadota</taxon>
        <taxon>Alphaproteobacteria</taxon>
        <taxon>Hyphomicrobiales</taxon>
        <taxon>Rhizobiaceae</taxon>
        <taxon>Rhizobium/Agrobacterium group</taxon>
        <taxon>Agrobacterium</taxon>
        <taxon>Agrobacterium tumefaciens complex</taxon>
    </lineage>
</organism>
<gene>
    <name evidence="3" type="ORF">G6M46_21515</name>
</gene>
<dbReference type="InterPro" id="IPR011646">
    <property type="entry name" value="KAP_P-loop"/>
</dbReference>
<accession>A0AA44F7X3</accession>
<dbReference type="RefSeq" id="WP_174019202.1">
    <property type="nucleotide sequence ID" value="NZ_JAAMAW010000015.1"/>
</dbReference>
<evidence type="ECO:0000256" key="1">
    <source>
        <dbReference type="SAM" id="Coils"/>
    </source>
</evidence>
<name>A0AA44F7X3_AGRTU</name>
<proteinExistence type="predicted"/>
<feature type="coiled-coil region" evidence="1">
    <location>
        <begin position="163"/>
        <end position="216"/>
    </location>
</feature>